<accession>A0ACD3BAQ9</accession>
<dbReference type="EMBL" id="ML208266">
    <property type="protein sequence ID" value="TFK74729.1"/>
    <property type="molecule type" value="Genomic_DNA"/>
</dbReference>
<proteinExistence type="predicted"/>
<keyword evidence="2" id="KW-1185">Reference proteome</keyword>
<sequence length="419" mass="47012">MSSPSYPSFNEPAHGVARVGLNYQWGDPAVIEKNLELLGAIQTIKMTEDGTNTHEKDVYVSNVRSLGSYNIMDAKKLTIVVPGHPRIWSDRPMPYQVPPDVRPRAYKEVKCKLWHHAMSPLFLAVDRSAQDQGRDPLDWASVDFVTDRNNLRSLLCWILGRDHPKTSRFDLQLAGNKTVIMVASGWRPRTHKFQPGMVTSSYGFSFEKESTRSYPGLEKSVQHNRVVQYNMSGLNMVVRFEVDGCVLPAESNSGSPDSGEGPLALPTESGLSEALSPIHFSMSSTPPSVTVLSGGACVPESCILEVTTVKNVKWLETYAQLFFSQTPHHFSARQAEGTVKQVKKAHITSPTLQKVEKKLQPGLKKLRRFLVQLQELVILHGKDQRLSLIYENKELTLFRMRNDVCCIPEEYLARFSSKA</sequence>
<gene>
    <name evidence="1" type="ORF">BDN72DRAFT_853762</name>
</gene>
<organism evidence="1 2">
    <name type="scientific">Pluteus cervinus</name>
    <dbReference type="NCBI Taxonomy" id="181527"/>
    <lineage>
        <taxon>Eukaryota</taxon>
        <taxon>Fungi</taxon>
        <taxon>Dikarya</taxon>
        <taxon>Basidiomycota</taxon>
        <taxon>Agaricomycotina</taxon>
        <taxon>Agaricomycetes</taxon>
        <taxon>Agaricomycetidae</taxon>
        <taxon>Agaricales</taxon>
        <taxon>Pluteineae</taxon>
        <taxon>Pluteaceae</taxon>
        <taxon>Pluteus</taxon>
    </lineage>
</organism>
<evidence type="ECO:0000313" key="2">
    <source>
        <dbReference type="Proteomes" id="UP000308600"/>
    </source>
</evidence>
<protein>
    <submittedName>
        <fullName evidence="1">Uncharacterized protein</fullName>
    </submittedName>
</protein>
<name>A0ACD3BAQ9_9AGAR</name>
<dbReference type="Proteomes" id="UP000308600">
    <property type="component" value="Unassembled WGS sequence"/>
</dbReference>
<evidence type="ECO:0000313" key="1">
    <source>
        <dbReference type="EMBL" id="TFK74729.1"/>
    </source>
</evidence>
<reference evidence="1 2" key="1">
    <citation type="journal article" date="2019" name="Nat. Ecol. Evol.">
        <title>Megaphylogeny resolves global patterns of mushroom evolution.</title>
        <authorList>
            <person name="Varga T."/>
            <person name="Krizsan K."/>
            <person name="Foldi C."/>
            <person name="Dima B."/>
            <person name="Sanchez-Garcia M."/>
            <person name="Sanchez-Ramirez S."/>
            <person name="Szollosi G.J."/>
            <person name="Szarkandi J.G."/>
            <person name="Papp V."/>
            <person name="Albert L."/>
            <person name="Andreopoulos W."/>
            <person name="Angelini C."/>
            <person name="Antonin V."/>
            <person name="Barry K.W."/>
            <person name="Bougher N.L."/>
            <person name="Buchanan P."/>
            <person name="Buyck B."/>
            <person name="Bense V."/>
            <person name="Catcheside P."/>
            <person name="Chovatia M."/>
            <person name="Cooper J."/>
            <person name="Damon W."/>
            <person name="Desjardin D."/>
            <person name="Finy P."/>
            <person name="Geml J."/>
            <person name="Haridas S."/>
            <person name="Hughes K."/>
            <person name="Justo A."/>
            <person name="Karasinski D."/>
            <person name="Kautmanova I."/>
            <person name="Kiss B."/>
            <person name="Kocsube S."/>
            <person name="Kotiranta H."/>
            <person name="LaButti K.M."/>
            <person name="Lechner B.E."/>
            <person name="Liimatainen K."/>
            <person name="Lipzen A."/>
            <person name="Lukacs Z."/>
            <person name="Mihaltcheva S."/>
            <person name="Morgado L.N."/>
            <person name="Niskanen T."/>
            <person name="Noordeloos M.E."/>
            <person name="Ohm R.A."/>
            <person name="Ortiz-Santana B."/>
            <person name="Ovrebo C."/>
            <person name="Racz N."/>
            <person name="Riley R."/>
            <person name="Savchenko A."/>
            <person name="Shiryaev A."/>
            <person name="Soop K."/>
            <person name="Spirin V."/>
            <person name="Szebenyi C."/>
            <person name="Tomsovsky M."/>
            <person name="Tulloss R.E."/>
            <person name="Uehling J."/>
            <person name="Grigoriev I.V."/>
            <person name="Vagvolgyi C."/>
            <person name="Papp T."/>
            <person name="Martin F.M."/>
            <person name="Miettinen O."/>
            <person name="Hibbett D.S."/>
            <person name="Nagy L.G."/>
        </authorList>
    </citation>
    <scope>NUCLEOTIDE SEQUENCE [LARGE SCALE GENOMIC DNA]</scope>
    <source>
        <strain evidence="1 2">NL-1719</strain>
    </source>
</reference>